<evidence type="ECO:0000313" key="1">
    <source>
        <dbReference type="EMBL" id="PHK06726.1"/>
    </source>
</evidence>
<dbReference type="Proteomes" id="UP000222310">
    <property type="component" value="Unassembled WGS sequence"/>
</dbReference>
<dbReference type="GeneID" id="57094426"/>
<dbReference type="RefSeq" id="WP_099066508.1">
    <property type="nucleotide sequence ID" value="NZ_LAHD01000005.1"/>
</dbReference>
<comment type="caution">
    <text evidence="1">The sequence shown here is derived from an EMBL/GenBank/DDBJ whole genome shotgun (WGS) entry which is preliminary data.</text>
</comment>
<dbReference type="AlphaFoldDB" id="A0A9Q5ZGB8"/>
<gene>
    <name evidence="1" type="ORF">VF08_03035</name>
</gene>
<dbReference type="EMBL" id="LAHD01000005">
    <property type="protein sequence ID" value="PHK06726.1"/>
    <property type="molecule type" value="Genomic_DNA"/>
</dbReference>
<protein>
    <submittedName>
        <fullName evidence="1">Uncharacterized protein</fullName>
    </submittedName>
</protein>
<organism evidence="1 2">
    <name type="scientific">Nostoc linckia z8</name>
    <dbReference type="NCBI Taxonomy" id="1628746"/>
    <lineage>
        <taxon>Bacteria</taxon>
        <taxon>Bacillati</taxon>
        <taxon>Cyanobacteriota</taxon>
        <taxon>Cyanophyceae</taxon>
        <taxon>Nostocales</taxon>
        <taxon>Nostocaceae</taxon>
        <taxon>Nostoc</taxon>
    </lineage>
</organism>
<reference evidence="1 2" key="1">
    <citation type="submission" date="2015-02" db="EMBL/GenBank/DDBJ databases">
        <title>Nostoc linckia genome annotation.</title>
        <authorList>
            <person name="Zhou Z."/>
        </authorList>
    </citation>
    <scope>NUCLEOTIDE SEQUENCE [LARGE SCALE GENOMIC DNA]</scope>
    <source>
        <strain evidence="2">z8</strain>
    </source>
</reference>
<accession>A0A9Q5ZGB8</accession>
<evidence type="ECO:0000313" key="2">
    <source>
        <dbReference type="Proteomes" id="UP000222310"/>
    </source>
</evidence>
<proteinExistence type="predicted"/>
<sequence length="276" mass="29735">MNKLSQDILDLIESSQVIFTGSCGSVNNDGTVNVRRSNGTSVVAIAANITGSGECRVFKAEGQHYAFSITKTQVLNELTVINRRSKKKALSNKESYSIFWEFSHSASFSDPSKVVSFITDPEIAVPTSSYNDIYLGGSSSNSIIRSKGKRSFSASTQYNATGSSDGFYIRAQITGSGFTNPQIKFEFTGSYSGGDFGWVAAIAGSGDFPEFINSLEPPEGYTRINSEETNELIFTIPSENGQPITLLTIMCSTGYVTNLQDLVSLNGSFAGTLELL</sequence>
<name>A0A9Q5ZGB8_NOSLI</name>